<keyword evidence="3" id="KW-1185">Reference proteome</keyword>
<feature type="transmembrane region" description="Helical" evidence="1">
    <location>
        <begin position="6"/>
        <end position="27"/>
    </location>
</feature>
<comment type="caution">
    <text evidence="2">The sequence shown here is derived from an EMBL/GenBank/DDBJ whole genome shotgun (WGS) entry which is preliminary data.</text>
</comment>
<keyword evidence="1" id="KW-0472">Membrane</keyword>
<keyword evidence="1" id="KW-0812">Transmembrane</keyword>
<dbReference type="AlphaFoldDB" id="A0A5C6DX86"/>
<dbReference type="RefSeq" id="WP_231615506.1">
    <property type="nucleotide sequence ID" value="NZ_SJPV01000002.1"/>
</dbReference>
<evidence type="ECO:0000313" key="2">
    <source>
        <dbReference type="EMBL" id="TWU40824.1"/>
    </source>
</evidence>
<evidence type="ECO:0000256" key="1">
    <source>
        <dbReference type="SAM" id="Phobius"/>
    </source>
</evidence>
<reference evidence="2 3" key="1">
    <citation type="submission" date="2019-02" db="EMBL/GenBank/DDBJ databases">
        <title>Deep-cultivation of Planctomycetes and their phenomic and genomic characterization uncovers novel biology.</title>
        <authorList>
            <person name="Wiegand S."/>
            <person name="Jogler M."/>
            <person name="Boedeker C."/>
            <person name="Pinto D."/>
            <person name="Vollmers J."/>
            <person name="Rivas-Marin E."/>
            <person name="Kohn T."/>
            <person name="Peeters S.H."/>
            <person name="Heuer A."/>
            <person name="Rast P."/>
            <person name="Oberbeckmann S."/>
            <person name="Bunk B."/>
            <person name="Jeske O."/>
            <person name="Meyerdierks A."/>
            <person name="Storesund J.E."/>
            <person name="Kallscheuer N."/>
            <person name="Luecker S."/>
            <person name="Lage O.M."/>
            <person name="Pohl T."/>
            <person name="Merkel B.J."/>
            <person name="Hornburger P."/>
            <person name="Mueller R.-W."/>
            <person name="Bruemmer F."/>
            <person name="Labrenz M."/>
            <person name="Spormann A.M."/>
            <person name="Op Den Camp H."/>
            <person name="Overmann J."/>
            <person name="Amann R."/>
            <person name="Jetten M.S.M."/>
            <person name="Mascher T."/>
            <person name="Medema M.H."/>
            <person name="Devos D.P."/>
            <person name="Kaster A.-K."/>
            <person name="Ovreas L."/>
            <person name="Rohde M."/>
            <person name="Galperin M.Y."/>
            <person name="Jogler C."/>
        </authorList>
    </citation>
    <scope>NUCLEOTIDE SEQUENCE [LARGE SCALE GENOMIC DNA]</scope>
    <source>
        <strain evidence="2 3">Poly41</strain>
    </source>
</reference>
<organism evidence="2 3">
    <name type="scientific">Novipirellula artificiosorum</name>
    <dbReference type="NCBI Taxonomy" id="2528016"/>
    <lineage>
        <taxon>Bacteria</taxon>
        <taxon>Pseudomonadati</taxon>
        <taxon>Planctomycetota</taxon>
        <taxon>Planctomycetia</taxon>
        <taxon>Pirellulales</taxon>
        <taxon>Pirellulaceae</taxon>
        <taxon>Novipirellula</taxon>
    </lineage>
</organism>
<gene>
    <name evidence="2" type="ORF">Poly41_16590</name>
</gene>
<evidence type="ECO:0000313" key="3">
    <source>
        <dbReference type="Proteomes" id="UP000319143"/>
    </source>
</evidence>
<accession>A0A5C6DX86</accession>
<name>A0A5C6DX86_9BACT</name>
<sequence length="156" mass="18453">MSFVRRYWAAALILMMVVVHAAVIGYVRSRVARLQNLESNTIELGRYRFQPVSDKSKVYQFQLFAVVDPARRQLCEERMMQRKMEIHEESELLLRQVDPTWLKDPEQNEIRDRLMDIVRKYLEEPVIQRMLITDWLELPVSAVSVGMDRGDALAWN</sequence>
<dbReference type="Proteomes" id="UP000319143">
    <property type="component" value="Unassembled WGS sequence"/>
</dbReference>
<proteinExistence type="predicted"/>
<protein>
    <submittedName>
        <fullName evidence="2">Uncharacterized protein</fullName>
    </submittedName>
</protein>
<dbReference type="EMBL" id="SJPV01000002">
    <property type="protein sequence ID" value="TWU40824.1"/>
    <property type="molecule type" value="Genomic_DNA"/>
</dbReference>
<keyword evidence="1" id="KW-1133">Transmembrane helix</keyword>